<dbReference type="Gene3D" id="3.60.15.10">
    <property type="entry name" value="Ribonuclease Z/Hydroxyacylglutathione hydrolase-like"/>
    <property type="match status" value="1"/>
</dbReference>
<dbReference type="SUPFAM" id="SSF56281">
    <property type="entry name" value="Metallo-hydrolase/oxidoreductase"/>
    <property type="match status" value="1"/>
</dbReference>
<dbReference type="RefSeq" id="WP_254293189.1">
    <property type="nucleotide sequence ID" value="NZ_JAMLDX010000007.1"/>
</dbReference>
<dbReference type="Proteomes" id="UP001139451">
    <property type="component" value="Unassembled WGS sequence"/>
</dbReference>
<dbReference type="Pfam" id="PF12706">
    <property type="entry name" value="Lactamase_B_2"/>
    <property type="match status" value="1"/>
</dbReference>
<proteinExistence type="predicted"/>
<keyword evidence="3" id="KW-1185">Reference proteome</keyword>
<protein>
    <submittedName>
        <fullName evidence="2">MBL fold metallo-hydrolase</fullName>
    </submittedName>
</protein>
<gene>
    <name evidence="2" type="ORF">M9978_11290</name>
</gene>
<dbReference type="AlphaFoldDB" id="A0A9X2HR16"/>
<feature type="domain" description="Metallo-beta-lactamase" evidence="1">
    <location>
        <begin position="55"/>
        <end position="272"/>
    </location>
</feature>
<dbReference type="InterPro" id="IPR050114">
    <property type="entry name" value="UPF0173_UPF0282_UlaG_hydrolase"/>
</dbReference>
<dbReference type="InterPro" id="IPR036866">
    <property type="entry name" value="RibonucZ/Hydroxyglut_hydro"/>
</dbReference>
<evidence type="ECO:0000259" key="1">
    <source>
        <dbReference type="SMART" id="SM00849"/>
    </source>
</evidence>
<reference evidence="2" key="1">
    <citation type="submission" date="2022-05" db="EMBL/GenBank/DDBJ databases">
        <title>Sphingomonas sp. strain MG17 Genome sequencing and assembly.</title>
        <authorList>
            <person name="Kim I."/>
        </authorList>
    </citation>
    <scope>NUCLEOTIDE SEQUENCE</scope>
    <source>
        <strain evidence="2">MG17</strain>
    </source>
</reference>
<evidence type="ECO:0000313" key="3">
    <source>
        <dbReference type="Proteomes" id="UP001139451"/>
    </source>
</evidence>
<organism evidence="2 3">
    <name type="scientific">Sphingomonas tagetis</name>
    <dbReference type="NCBI Taxonomy" id="2949092"/>
    <lineage>
        <taxon>Bacteria</taxon>
        <taxon>Pseudomonadati</taxon>
        <taxon>Pseudomonadota</taxon>
        <taxon>Alphaproteobacteria</taxon>
        <taxon>Sphingomonadales</taxon>
        <taxon>Sphingomonadaceae</taxon>
        <taxon>Sphingomonas</taxon>
    </lineage>
</organism>
<dbReference type="EMBL" id="JAMLDX010000007">
    <property type="protein sequence ID" value="MCP3731015.1"/>
    <property type="molecule type" value="Genomic_DNA"/>
</dbReference>
<dbReference type="InterPro" id="IPR001279">
    <property type="entry name" value="Metallo-B-lactamas"/>
</dbReference>
<comment type="caution">
    <text evidence="2">The sequence shown here is derived from an EMBL/GenBank/DDBJ whole genome shotgun (WGS) entry which is preliminary data.</text>
</comment>
<name>A0A9X2HR16_9SPHN</name>
<accession>A0A9X2HR16</accession>
<evidence type="ECO:0000313" key="2">
    <source>
        <dbReference type="EMBL" id="MCP3731015.1"/>
    </source>
</evidence>
<dbReference type="SMART" id="SM00849">
    <property type="entry name" value="Lactamase_B"/>
    <property type="match status" value="1"/>
</dbReference>
<dbReference type="PANTHER" id="PTHR43546:SF3">
    <property type="entry name" value="UPF0173 METAL-DEPENDENT HYDROLASE MJ1163"/>
    <property type="match status" value="1"/>
</dbReference>
<sequence length="332" mass="35457">MKRWVKRVAVTVLAVLLAVGGYGAWRLGHPAMPEGTQTLPAASRVPDGLTAQYFGTTTLVFRQGRDAVMIDALLSRPGLGNVLFGKLASDSARIEAILRRAGLSRLGLLLVSHTHYDHSLDLAAIAARAGATVAGSTSTGFVAQGGGIPSSRIRTIRGGETLNAGAIRVTVIRSLHSLDDRIPGVVTAPLRQPAGVADYKEGGSFAFLIEHRGTRILVHPSANFVPGMYRGIRADAVFLATGGLSAHPPEFTQRYWRETVTATGAKLVMPIHWDDFLEPLDRPLQPLRRFMDDIPLTMTRIAPLAARDGVPVAYMPVIAPVDIASLAKGLTP</sequence>
<dbReference type="PANTHER" id="PTHR43546">
    <property type="entry name" value="UPF0173 METAL-DEPENDENT HYDROLASE MJ1163-RELATED"/>
    <property type="match status" value="1"/>
</dbReference>